<feature type="compositionally biased region" description="Basic and acidic residues" evidence="1">
    <location>
        <begin position="70"/>
        <end position="86"/>
    </location>
</feature>
<feature type="compositionally biased region" description="Basic and acidic residues" evidence="1">
    <location>
        <begin position="458"/>
        <end position="473"/>
    </location>
</feature>
<dbReference type="AlphaFoldDB" id="A0A182Q9B9"/>
<sequence length="473" mass="52426">MKTGVGLATAKRAIQKIFQLRSGSGSGSVGWIHFRHGTLQKWCNLHHNYRMPQQPGAVLWVAQLPGPNRTEGRRGWPDASDKKDTKPSGPKQANKNPAPDQRQNIGLCLTLTEPNHRGALTLFLPHRTVPVIAYAVMDVLSSFSSARLSSQRNRLPSSIMRTSTGNEVDRSFTDIRSSRFRRTSSFSIRGIVPNVFRSRCVKRLSARWTYFRINSDPLEVPLSTRRIPFPAATSCRRFEGIVTDVRWLWLTSITSNAQRRSNCAMLNDLSAFSFRCNSNTSSSERSPKTVACSSVSLFSPNSSVLSSRNRLKAVCSINVSPFFDKSSVRSWRAPKNASSGRSLILFPLRYSCWSVFASAKLFDSTCLMLEPVALSVSSFGKLWNIPGGMAVMVERDNCTVVRVAGFELLTVVDMISSGFTTAPIRLQLRSSSIVQRSCLQSVPPGSAIATKLESSLSPDREKQRRKEEKGGVV</sequence>
<evidence type="ECO:0000313" key="2">
    <source>
        <dbReference type="EnsemblMetazoa" id="AFAF005623-PA"/>
    </source>
</evidence>
<name>A0A182Q9B9_9DIPT</name>
<organism evidence="2 3">
    <name type="scientific">Anopheles farauti</name>
    <dbReference type="NCBI Taxonomy" id="69004"/>
    <lineage>
        <taxon>Eukaryota</taxon>
        <taxon>Metazoa</taxon>
        <taxon>Ecdysozoa</taxon>
        <taxon>Arthropoda</taxon>
        <taxon>Hexapoda</taxon>
        <taxon>Insecta</taxon>
        <taxon>Pterygota</taxon>
        <taxon>Neoptera</taxon>
        <taxon>Endopterygota</taxon>
        <taxon>Diptera</taxon>
        <taxon>Nematocera</taxon>
        <taxon>Culicoidea</taxon>
        <taxon>Culicidae</taxon>
        <taxon>Anophelinae</taxon>
        <taxon>Anopheles</taxon>
    </lineage>
</organism>
<evidence type="ECO:0000313" key="3">
    <source>
        <dbReference type="Proteomes" id="UP000075886"/>
    </source>
</evidence>
<proteinExistence type="predicted"/>
<keyword evidence="3" id="KW-1185">Reference proteome</keyword>
<reference evidence="2" key="2">
    <citation type="submission" date="2020-05" db="UniProtKB">
        <authorList>
            <consortium name="EnsemblMetazoa"/>
        </authorList>
    </citation>
    <scope>IDENTIFICATION</scope>
    <source>
        <strain evidence="2">FAR1</strain>
    </source>
</reference>
<feature type="region of interest" description="Disordered" evidence="1">
    <location>
        <begin position="449"/>
        <end position="473"/>
    </location>
</feature>
<dbReference type="EMBL" id="AXCN02000350">
    <property type="status" value="NOT_ANNOTATED_CDS"/>
    <property type="molecule type" value="Genomic_DNA"/>
</dbReference>
<evidence type="ECO:0000256" key="1">
    <source>
        <dbReference type="SAM" id="MobiDB-lite"/>
    </source>
</evidence>
<dbReference type="EnsemblMetazoa" id="AFAF005623-RA">
    <property type="protein sequence ID" value="AFAF005623-PA"/>
    <property type="gene ID" value="AFAF005623"/>
</dbReference>
<dbReference type="Proteomes" id="UP000075886">
    <property type="component" value="Unassembled WGS sequence"/>
</dbReference>
<accession>A0A182Q9B9</accession>
<protein>
    <submittedName>
        <fullName evidence="2">Uncharacterized protein</fullName>
    </submittedName>
</protein>
<dbReference type="VEuPathDB" id="VectorBase:AFAF005623"/>
<reference evidence="3" key="1">
    <citation type="submission" date="2014-01" db="EMBL/GenBank/DDBJ databases">
        <title>The Genome Sequence of Anopheles farauti FAR1 (V2).</title>
        <authorList>
            <consortium name="The Broad Institute Genomics Platform"/>
            <person name="Neafsey D.E."/>
            <person name="Besansky N."/>
            <person name="Howell P."/>
            <person name="Walton C."/>
            <person name="Young S.K."/>
            <person name="Zeng Q."/>
            <person name="Gargeya S."/>
            <person name="Fitzgerald M."/>
            <person name="Haas B."/>
            <person name="Abouelleil A."/>
            <person name="Allen A.W."/>
            <person name="Alvarado L."/>
            <person name="Arachchi H.M."/>
            <person name="Berlin A.M."/>
            <person name="Chapman S.B."/>
            <person name="Gainer-Dewar J."/>
            <person name="Goldberg J."/>
            <person name="Griggs A."/>
            <person name="Gujja S."/>
            <person name="Hansen M."/>
            <person name="Howarth C."/>
            <person name="Imamovic A."/>
            <person name="Ireland A."/>
            <person name="Larimer J."/>
            <person name="McCowan C."/>
            <person name="Murphy C."/>
            <person name="Pearson M."/>
            <person name="Poon T.W."/>
            <person name="Priest M."/>
            <person name="Roberts A."/>
            <person name="Saif S."/>
            <person name="Shea T."/>
            <person name="Sisk P."/>
            <person name="Sykes S."/>
            <person name="Wortman J."/>
            <person name="Nusbaum C."/>
            <person name="Birren B."/>
        </authorList>
    </citation>
    <scope>NUCLEOTIDE SEQUENCE [LARGE SCALE GENOMIC DNA]</scope>
    <source>
        <strain evidence="3">FAR1</strain>
    </source>
</reference>
<feature type="region of interest" description="Disordered" evidence="1">
    <location>
        <begin position="68"/>
        <end position="103"/>
    </location>
</feature>